<dbReference type="AlphaFoldDB" id="A0A2Z3LGG4"/>
<dbReference type="EMBL" id="CP029619">
    <property type="protein sequence ID" value="AWN81474.1"/>
    <property type="molecule type" value="Genomic_DNA"/>
</dbReference>
<dbReference type="RefSeq" id="WP_109996930.1">
    <property type="nucleotide sequence ID" value="NZ_CP029619.1"/>
</dbReference>
<reference evidence="2 3" key="1">
    <citation type="submission" date="2018-05" db="EMBL/GenBank/DDBJ databases">
        <title>Candidatus Cardinium hertigii Genome Assembly.</title>
        <authorList>
            <person name="Showmaker K.C."/>
            <person name="Walden K.O."/>
            <person name="Fields C.J."/>
            <person name="Lambert K.N."/>
            <person name="Hudson M.E."/>
        </authorList>
    </citation>
    <scope>NUCLEOTIDE SEQUENCE [LARGE SCALE GENOMIC DNA]</scope>
    <source>
        <strain evidence="3">cHgTN10</strain>
    </source>
</reference>
<name>A0A2Z3LGG4_9BACT</name>
<dbReference type="Gene3D" id="3.10.450.40">
    <property type="match status" value="1"/>
</dbReference>
<evidence type="ECO:0000313" key="2">
    <source>
        <dbReference type="EMBL" id="AWN81474.1"/>
    </source>
</evidence>
<gene>
    <name evidence="2" type="ORF">DK880_00138</name>
</gene>
<dbReference type="Pfam" id="PF04965">
    <property type="entry name" value="GPW_gp25"/>
    <property type="match status" value="1"/>
</dbReference>
<dbReference type="SUPFAM" id="SSF160719">
    <property type="entry name" value="gpW/gp25-like"/>
    <property type="match status" value="1"/>
</dbReference>
<evidence type="ECO:0000313" key="3">
    <source>
        <dbReference type="Proteomes" id="UP000245872"/>
    </source>
</evidence>
<accession>A0A2Z3LGG4</accession>
<dbReference type="Proteomes" id="UP000245872">
    <property type="component" value="Chromosome"/>
</dbReference>
<protein>
    <recommendedName>
        <fullName evidence="1">IraD/Gp25-like domain-containing protein</fullName>
    </recommendedName>
</protein>
<organism evidence="2 3">
    <name type="scientific">Candidatus Cardinium hertigii</name>
    <dbReference type="NCBI Taxonomy" id="247481"/>
    <lineage>
        <taxon>Bacteria</taxon>
        <taxon>Pseudomonadati</taxon>
        <taxon>Bacteroidota</taxon>
        <taxon>Cytophagia</taxon>
        <taxon>Cytophagales</taxon>
        <taxon>Amoebophilaceae</taxon>
        <taxon>Candidatus Cardinium</taxon>
    </lineage>
</organism>
<evidence type="ECO:0000259" key="1">
    <source>
        <dbReference type="Pfam" id="PF04965"/>
    </source>
</evidence>
<feature type="domain" description="IraD/Gp25-like" evidence="1">
    <location>
        <begin position="29"/>
        <end position="115"/>
    </location>
</feature>
<dbReference type="OrthoDB" id="9802846at2"/>
<keyword evidence="3" id="KW-1185">Reference proteome</keyword>
<sequence>MEENYALNVGWKFPPFFNYHSNAVEMVRGLRAIKESLMILMRTRVGERIMEDDYGCDLTPLAFQPLDLNLETFMVNNIKQAIADHEPRVEVYQVQLTTPTDGEGVIAMHIRYKVRKWGIEDMLQYVYQP</sequence>
<proteinExistence type="predicted"/>
<dbReference type="KEGG" id="cher:DK880_00138"/>
<dbReference type="InterPro" id="IPR007048">
    <property type="entry name" value="IraD/Gp25-like"/>
</dbReference>